<name>A0ABZ1YG99_9ACTN</name>
<gene>
    <name evidence="1" type="ORF">OIE82_35180</name>
</gene>
<accession>A0ABZ1YG99</accession>
<organism evidence="1">
    <name type="scientific">Streptomyces althioticus</name>
    <dbReference type="NCBI Taxonomy" id="83380"/>
    <lineage>
        <taxon>Bacteria</taxon>
        <taxon>Bacillati</taxon>
        <taxon>Actinomycetota</taxon>
        <taxon>Actinomycetes</taxon>
        <taxon>Kitasatosporales</taxon>
        <taxon>Streptomycetaceae</taxon>
        <taxon>Streptomyces</taxon>
        <taxon>Streptomyces althioticus group</taxon>
    </lineage>
</organism>
<geneLocation type="plasmid" evidence="1">
    <name>unnamed1</name>
</geneLocation>
<dbReference type="RefSeq" id="WP_331747471.1">
    <property type="nucleotide sequence ID" value="NZ_CP109208.1"/>
</dbReference>
<protein>
    <recommendedName>
        <fullName evidence="2">GIY-YIG nuclease family protein</fullName>
    </recommendedName>
</protein>
<evidence type="ECO:0000313" key="1">
    <source>
        <dbReference type="EMBL" id="WUU58424.1"/>
    </source>
</evidence>
<dbReference type="EMBL" id="CP109208">
    <property type="protein sequence ID" value="WUU58424.1"/>
    <property type="molecule type" value="Genomic_DNA"/>
</dbReference>
<evidence type="ECO:0008006" key="2">
    <source>
        <dbReference type="Google" id="ProtNLM"/>
    </source>
</evidence>
<proteinExistence type="predicted"/>
<sequence length="154" mass="17097">MPASPTLQELQAEVRELLRAGAVFPLPSVVRRLQHRVLSRVDEELGGAGRPRLYVLEIAGAVPRVKIGISSNPRARVRQHVTEMTRYQHGLVDAYVTDPLGDPVAADRAEGQAHRWMRKIFAPITREEFAHGDFAFAVVCADQAVRIQDEPGAR</sequence>
<keyword evidence="1" id="KW-0614">Plasmid</keyword>
<reference evidence="1" key="1">
    <citation type="submission" date="2022-10" db="EMBL/GenBank/DDBJ databases">
        <title>The complete genomes of actinobacterial strains from the NBC collection.</title>
        <authorList>
            <person name="Joergensen T.S."/>
            <person name="Alvarez Arevalo M."/>
            <person name="Sterndorff E.B."/>
            <person name="Faurdal D."/>
            <person name="Vuksanovic O."/>
            <person name="Mourched A.-S."/>
            <person name="Charusanti P."/>
            <person name="Shaw S."/>
            <person name="Blin K."/>
            <person name="Weber T."/>
        </authorList>
    </citation>
    <scope>NUCLEOTIDE SEQUENCE [LARGE SCALE GENOMIC DNA]</scope>
    <source>
        <strain evidence="1">NBC 01686</strain>
        <plasmid evidence="1">unnamed1</plasmid>
    </source>
</reference>